<accession>A0ABN0AYY4</accession>
<dbReference type="EMBL" id="AEDQ01000030">
    <property type="protein sequence ID" value="EFL43725.1"/>
    <property type="molecule type" value="Genomic_DNA"/>
</dbReference>
<evidence type="ECO:0000313" key="2">
    <source>
        <dbReference type="Proteomes" id="UP000004431"/>
    </source>
</evidence>
<name>A0ABN0AYY4_9ACTN</name>
<sequence length="87" mass="9744">MFGIIVPAARITCMQISCILQDETKSTTGSRATQLGCTIAMRRRVVPCKGATPMHDIHTKPPYTGIAYLRKYIIVIKLYSTYELKAH</sequence>
<dbReference type="Proteomes" id="UP000004431">
    <property type="component" value="Unassembled WGS sequence"/>
</dbReference>
<keyword evidence="2" id="KW-1185">Reference proteome</keyword>
<comment type="caution">
    <text evidence="1">The sequence shown here is derived from an EMBL/GenBank/DDBJ whole genome shotgun (WGS) entry which is preliminary data.</text>
</comment>
<proteinExistence type="predicted"/>
<gene>
    <name evidence="1" type="ORF">HMPREF9248_0189</name>
</gene>
<organism evidence="1 2">
    <name type="scientific">Fannyhessea vaginae PB189-T1-4</name>
    <dbReference type="NCBI Taxonomy" id="866774"/>
    <lineage>
        <taxon>Bacteria</taxon>
        <taxon>Bacillati</taxon>
        <taxon>Actinomycetota</taxon>
        <taxon>Coriobacteriia</taxon>
        <taxon>Coriobacteriales</taxon>
        <taxon>Atopobiaceae</taxon>
        <taxon>Fannyhessea</taxon>
    </lineage>
</organism>
<reference evidence="1 2" key="1">
    <citation type="submission" date="2010-08" db="EMBL/GenBank/DDBJ databases">
        <authorList>
            <person name="Durkin A.S."/>
            <person name="Madupu R."/>
            <person name="Torralba M."/>
            <person name="Gillis M."/>
            <person name="Methe B."/>
            <person name="Sutton G."/>
            <person name="Nelson K.E."/>
        </authorList>
    </citation>
    <scope>NUCLEOTIDE SEQUENCE [LARGE SCALE GENOMIC DNA]</scope>
    <source>
        <strain evidence="1 2">PB189-T1-4</strain>
    </source>
</reference>
<evidence type="ECO:0000313" key="1">
    <source>
        <dbReference type="EMBL" id="EFL43725.1"/>
    </source>
</evidence>
<protein>
    <submittedName>
        <fullName evidence="1">Uncharacterized protein</fullName>
    </submittedName>
</protein>